<reference evidence="8 9" key="1">
    <citation type="journal article" date="2014" name="PLoS ONE">
        <title>Global Analysis of Gene Expression Profiles in Physic Nut (Jatropha curcas L.) Seedlings Exposed to Salt Stress.</title>
        <authorList>
            <person name="Zhang L."/>
            <person name="Zhang C."/>
            <person name="Wu P."/>
            <person name="Chen Y."/>
            <person name="Li M."/>
            <person name="Jiang H."/>
            <person name="Wu G."/>
        </authorList>
    </citation>
    <scope>NUCLEOTIDE SEQUENCE [LARGE SCALE GENOMIC DNA]</scope>
    <source>
        <strain evidence="9">cv. GZQX0401</strain>
        <tissue evidence="8">Young leaves</tissue>
    </source>
</reference>
<organism evidence="8 9">
    <name type="scientific">Jatropha curcas</name>
    <name type="common">Barbados nut</name>
    <dbReference type="NCBI Taxonomy" id="180498"/>
    <lineage>
        <taxon>Eukaryota</taxon>
        <taxon>Viridiplantae</taxon>
        <taxon>Streptophyta</taxon>
        <taxon>Embryophyta</taxon>
        <taxon>Tracheophyta</taxon>
        <taxon>Spermatophyta</taxon>
        <taxon>Magnoliopsida</taxon>
        <taxon>eudicotyledons</taxon>
        <taxon>Gunneridae</taxon>
        <taxon>Pentapetalae</taxon>
        <taxon>rosids</taxon>
        <taxon>fabids</taxon>
        <taxon>Malpighiales</taxon>
        <taxon>Euphorbiaceae</taxon>
        <taxon>Crotonoideae</taxon>
        <taxon>Jatropheae</taxon>
        <taxon>Jatropha</taxon>
    </lineage>
</organism>
<dbReference type="GO" id="GO:0010052">
    <property type="term" value="P:guard cell differentiation"/>
    <property type="evidence" value="ECO:0007669"/>
    <property type="project" value="UniProtKB-UniRule"/>
</dbReference>
<keyword evidence="9" id="KW-1185">Reference proteome</keyword>
<proteinExistence type="inferred from homology"/>
<keyword evidence="3 7" id="KW-0217">Developmental protein</keyword>
<dbReference type="InterPro" id="IPR039455">
    <property type="entry name" value="EPFL"/>
</dbReference>
<gene>
    <name evidence="8" type="ORF">JCGZ_16323</name>
</gene>
<sequence length="112" mass="12827">MKERSKLTTRTMAFLLIILILSFIVNSLELAHSPSPAPMGEELIMAKELNLYRGRARKAMRGSFPARCHSKCNKCRPCMPVQVSIRAMELKEKEYYYPQVWKCICGDGIFSP</sequence>
<evidence type="ECO:0000256" key="1">
    <source>
        <dbReference type="ARBA" id="ARBA00004613"/>
    </source>
</evidence>
<dbReference type="STRING" id="180498.A0A067LIN3"/>
<evidence type="ECO:0000256" key="6">
    <source>
        <dbReference type="ARBA" id="ARBA00023157"/>
    </source>
</evidence>
<keyword evidence="4 7" id="KW-0964">Secreted</keyword>
<evidence type="ECO:0000256" key="4">
    <source>
        <dbReference type="ARBA" id="ARBA00022525"/>
    </source>
</evidence>
<evidence type="ECO:0000256" key="2">
    <source>
        <dbReference type="ARBA" id="ARBA00008127"/>
    </source>
</evidence>
<comment type="function">
    <text evidence="7">Controls stomatal patterning.</text>
</comment>
<dbReference type="GO" id="GO:0005576">
    <property type="term" value="C:extracellular region"/>
    <property type="evidence" value="ECO:0007669"/>
    <property type="project" value="UniProtKB-SubCell"/>
</dbReference>
<dbReference type="OrthoDB" id="1001825at2759"/>
<evidence type="ECO:0000313" key="9">
    <source>
        <dbReference type="Proteomes" id="UP000027138"/>
    </source>
</evidence>
<evidence type="ECO:0000256" key="5">
    <source>
        <dbReference type="ARBA" id="ARBA00022729"/>
    </source>
</evidence>
<comment type="subcellular location">
    <subcellularLocation>
        <location evidence="1 7">Secreted</location>
    </subcellularLocation>
</comment>
<name>A0A067LIN3_JATCU</name>
<dbReference type="Proteomes" id="UP000027138">
    <property type="component" value="Unassembled WGS sequence"/>
</dbReference>
<feature type="signal peptide" evidence="7">
    <location>
        <begin position="1"/>
        <end position="27"/>
    </location>
</feature>
<dbReference type="Pfam" id="PF17181">
    <property type="entry name" value="EPF"/>
    <property type="match status" value="1"/>
</dbReference>
<dbReference type="AlphaFoldDB" id="A0A067LIN3"/>
<protein>
    <recommendedName>
        <fullName evidence="7">Epidermal patterning factor-like protein</fullName>
    </recommendedName>
</protein>
<evidence type="ECO:0000313" key="8">
    <source>
        <dbReference type="EMBL" id="KDP44490.1"/>
    </source>
</evidence>
<keyword evidence="5 7" id="KW-0732">Signal</keyword>
<dbReference type="EMBL" id="KK914251">
    <property type="protein sequence ID" value="KDP44490.1"/>
    <property type="molecule type" value="Genomic_DNA"/>
</dbReference>
<keyword evidence="6" id="KW-1015">Disulfide bond</keyword>
<dbReference type="PANTHER" id="PTHR33109">
    <property type="entry name" value="EPIDERMAL PATTERNING FACTOR-LIKE PROTEIN 4"/>
    <property type="match status" value="1"/>
</dbReference>
<evidence type="ECO:0000256" key="3">
    <source>
        <dbReference type="ARBA" id="ARBA00022473"/>
    </source>
</evidence>
<accession>A0A067LIN3</accession>
<comment type="similarity">
    <text evidence="2 7">Belongs to the plant cysteine rich small secretory peptide family. Epidermal patterning factor subfamily.</text>
</comment>
<evidence type="ECO:0000256" key="7">
    <source>
        <dbReference type="RuleBase" id="RU367102"/>
    </source>
</evidence>
<dbReference type="PANTHER" id="PTHR33109:SF49">
    <property type="entry name" value="EPIDERMAL PATTERNING FACTOR-LIKE PROTEIN"/>
    <property type="match status" value="1"/>
</dbReference>
<feature type="chain" id="PRO_5027146687" description="Epidermal patterning factor-like protein" evidence="7">
    <location>
        <begin position="28"/>
        <end position="112"/>
    </location>
</feature>